<evidence type="ECO:0000256" key="3">
    <source>
        <dbReference type="ARBA" id="ARBA00014604"/>
    </source>
</evidence>
<evidence type="ECO:0000256" key="7">
    <source>
        <dbReference type="ARBA" id="ARBA00023128"/>
    </source>
</evidence>
<evidence type="ECO:0000256" key="5">
    <source>
        <dbReference type="ARBA" id="ARBA00022792"/>
    </source>
</evidence>
<feature type="transmembrane region" description="Helical" evidence="9">
    <location>
        <begin position="48"/>
        <end position="66"/>
    </location>
</feature>
<gene>
    <name evidence="10" type="ORF">BSL78_01975</name>
</gene>
<dbReference type="EMBL" id="MRZV01000040">
    <property type="protein sequence ID" value="PIK61150.1"/>
    <property type="molecule type" value="Genomic_DNA"/>
</dbReference>
<keyword evidence="8 9" id="KW-0472">Membrane</keyword>
<keyword evidence="4 9" id="KW-0812">Transmembrane</keyword>
<dbReference type="OrthoDB" id="6147888at2759"/>
<dbReference type="InterPro" id="IPR026571">
    <property type="entry name" value="Tmem186"/>
</dbReference>
<evidence type="ECO:0000256" key="4">
    <source>
        <dbReference type="ARBA" id="ARBA00022692"/>
    </source>
</evidence>
<keyword evidence="6 9" id="KW-1133">Transmembrane helix</keyword>
<dbReference type="InterPro" id="IPR045325">
    <property type="entry name" value="TMEM70/TMEM186/TMEM223"/>
</dbReference>
<keyword evidence="5" id="KW-0999">Mitochondrion inner membrane</keyword>
<reference evidence="10 11" key="1">
    <citation type="journal article" date="2017" name="PLoS Biol.">
        <title>The sea cucumber genome provides insights into morphological evolution and visceral regeneration.</title>
        <authorList>
            <person name="Zhang X."/>
            <person name="Sun L."/>
            <person name="Yuan J."/>
            <person name="Sun Y."/>
            <person name="Gao Y."/>
            <person name="Zhang L."/>
            <person name="Li S."/>
            <person name="Dai H."/>
            <person name="Hamel J.F."/>
            <person name="Liu C."/>
            <person name="Yu Y."/>
            <person name="Liu S."/>
            <person name="Lin W."/>
            <person name="Guo K."/>
            <person name="Jin S."/>
            <person name="Xu P."/>
            <person name="Storey K.B."/>
            <person name="Huan P."/>
            <person name="Zhang T."/>
            <person name="Zhou Y."/>
            <person name="Zhang J."/>
            <person name="Lin C."/>
            <person name="Li X."/>
            <person name="Xing L."/>
            <person name="Huo D."/>
            <person name="Sun M."/>
            <person name="Wang L."/>
            <person name="Mercier A."/>
            <person name="Li F."/>
            <person name="Yang H."/>
            <person name="Xiang J."/>
        </authorList>
    </citation>
    <scope>NUCLEOTIDE SEQUENCE [LARGE SCALE GENOMIC DNA]</scope>
    <source>
        <strain evidence="10">Shaxun</strain>
        <tissue evidence="10">Muscle</tissue>
    </source>
</reference>
<evidence type="ECO:0000313" key="11">
    <source>
        <dbReference type="Proteomes" id="UP000230750"/>
    </source>
</evidence>
<evidence type="ECO:0000256" key="9">
    <source>
        <dbReference type="SAM" id="Phobius"/>
    </source>
</evidence>
<feature type="transmembrane region" description="Helical" evidence="9">
    <location>
        <begin position="78"/>
        <end position="98"/>
    </location>
</feature>
<name>A0A2G8LLV6_STIJA</name>
<proteinExistence type="inferred from homology"/>
<organism evidence="10 11">
    <name type="scientific">Stichopus japonicus</name>
    <name type="common">Sea cucumber</name>
    <dbReference type="NCBI Taxonomy" id="307972"/>
    <lineage>
        <taxon>Eukaryota</taxon>
        <taxon>Metazoa</taxon>
        <taxon>Echinodermata</taxon>
        <taxon>Eleutherozoa</taxon>
        <taxon>Echinozoa</taxon>
        <taxon>Holothuroidea</taxon>
        <taxon>Aspidochirotacea</taxon>
        <taxon>Aspidochirotida</taxon>
        <taxon>Stichopodidae</taxon>
        <taxon>Apostichopus</taxon>
    </lineage>
</organism>
<comment type="caution">
    <text evidence="10">The sequence shown here is derived from an EMBL/GenBank/DDBJ whole genome shotgun (WGS) entry which is preliminary data.</text>
</comment>
<dbReference type="Pfam" id="PF06979">
    <property type="entry name" value="TMEM70"/>
    <property type="match status" value="1"/>
</dbReference>
<evidence type="ECO:0000256" key="2">
    <source>
        <dbReference type="ARBA" id="ARBA00007020"/>
    </source>
</evidence>
<dbReference type="AlphaFoldDB" id="A0A2G8LLV6"/>
<protein>
    <recommendedName>
        <fullName evidence="3">Transmembrane protein 186</fullName>
    </recommendedName>
</protein>
<evidence type="ECO:0000256" key="1">
    <source>
        <dbReference type="ARBA" id="ARBA00004448"/>
    </source>
</evidence>
<dbReference type="PANTHER" id="PTHR13603:SF1">
    <property type="entry name" value="TRANSMEMBRANE PROTEIN 186"/>
    <property type="match status" value="1"/>
</dbReference>
<evidence type="ECO:0000313" key="10">
    <source>
        <dbReference type="EMBL" id="PIK61150.1"/>
    </source>
</evidence>
<dbReference type="STRING" id="307972.A0A2G8LLV6"/>
<keyword evidence="7" id="KW-0496">Mitochondrion</keyword>
<sequence length="185" mass="21691">MCTSSRPFSLQTFTPRQCKYSETSTGEKEFSPFYHFPYIVPMRIFSRLKLGQTVLTVSLVPALYLAEYCEVIQHVDKSLTVMLATLALSMLYALGEFFRRLIGMMYLSRDETRVKVSHLTFWGQRKDLTFPVSDVIPLRDCGEDKDTINKLRRYSTNRYLLFSARFGRILNREKFEIVFGSIYRE</sequence>
<keyword evidence="11" id="KW-1185">Reference proteome</keyword>
<dbReference type="Proteomes" id="UP000230750">
    <property type="component" value="Unassembled WGS sequence"/>
</dbReference>
<dbReference type="PANTHER" id="PTHR13603">
    <property type="entry name" value="TRANSMEMBRANE PROTEIN 186"/>
    <property type="match status" value="1"/>
</dbReference>
<evidence type="ECO:0000256" key="6">
    <source>
        <dbReference type="ARBA" id="ARBA00022989"/>
    </source>
</evidence>
<evidence type="ECO:0000256" key="8">
    <source>
        <dbReference type="ARBA" id="ARBA00023136"/>
    </source>
</evidence>
<accession>A0A2G8LLV6</accession>
<comment type="subcellular location">
    <subcellularLocation>
        <location evidence="1">Mitochondrion inner membrane</location>
        <topology evidence="1">Multi-pass membrane protein</topology>
    </subcellularLocation>
</comment>
<dbReference type="GO" id="GO:0005743">
    <property type="term" value="C:mitochondrial inner membrane"/>
    <property type="evidence" value="ECO:0007669"/>
    <property type="project" value="UniProtKB-SubCell"/>
</dbReference>
<comment type="similarity">
    <text evidence="2">Belongs to the TMEM186 family.</text>
</comment>